<protein>
    <recommendedName>
        <fullName evidence="16">Zinc finger and SCAN domain-containing protein 4</fullName>
    </recommendedName>
</protein>
<evidence type="ECO:0000256" key="3">
    <source>
        <dbReference type="ARBA" id="ARBA00022771"/>
    </source>
</evidence>
<dbReference type="GeneTree" id="ENSGT00390000012244"/>
<reference evidence="14" key="2">
    <citation type="submission" date="2025-08" db="UniProtKB">
        <authorList>
            <consortium name="Ensembl"/>
        </authorList>
    </citation>
    <scope>IDENTIFICATION</scope>
</reference>
<feature type="domain" description="SCAN box" evidence="13">
    <location>
        <begin position="59"/>
        <end position="93"/>
    </location>
</feature>
<keyword evidence="1" id="KW-0479">Metal-binding</keyword>
<keyword evidence="15" id="KW-1185">Reference proteome</keyword>
<dbReference type="Gene3D" id="3.30.160.60">
    <property type="entry name" value="Classic Zinc Finger"/>
    <property type="match status" value="3"/>
</dbReference>
<dbReference type="GO" id="GO:0000981">
    <property type="term" value="F:DNA-binding transcription factor activity, RNA polymerase II-specific"/>
    <property type="evidence" value="ECO:0007669"/>
    <property type="project" value="TreeGrafter"/>
</dbReference>
<name>A0A8C8UKC3_PERMB</name>
<organism evidence="14 15">
    <name type="scientific">Peromyscus maniculatus bairdii</name>
    <name type="common">Prairie deer mouse</name>
    <dbReference type="NCBI Taxonomy" id="230844"/>
    <lineage>
        <taxon>Eukaryota</taxon>
        <taxon>Metazoa</taxon>
        <taxon>Chordata</taxon>
        <taxon>Craniata</taxon>
        <taxon>Vertebrata</taxon>
        <taxon>Euteleostomi</taxon>
        <taxon>Mammalia</taxon>
        <taxon>Eutheria</taxon>
        <taxon>Euarchontoglires</taxon>
        <taxon>Glires</taxon>
        <taxon>Rodentia</taxon>
        <taxon>Myomorpha</taxon>
        <taxon>Muroidea</taxon>
        <taxon>Cricetidae</taxon>
        <taxon>Neotominae</taxon>
        <taxon>Peromyscus</taxon>
    </lineage>
</organism>
<feature type="domain" description="C2H2-type" evidence="12">
    <location>
        <begin position="361"/>
        <end position="388"/>
    </location>
</feature>
<feature type="region of interest" description="Disordered" evidence="11">
    <location>
        <begin position="185"/>
        <end position="212"/>
    </location>
</feature>
<keyword evidence="4" id="KW-0862">Zinc</keyword>
<keyword evidence="5" id="KW-0805">Transcription regulation</keyword>
<feature type="region of interest" description="Disordered" evidence="11">
    <location>
        <begin position="229"/>
        <end position="265"/>
    </location>
</feature>
<dbReference type="GO" id="GO:0000978">
    <property type="term" value="F:RNA polymerase II cis-regulatory region sequence-specific DNA binding"/>
    <property type="evidence" value="ECO:0007669"/>
    <property type="project" value="TreeGrafter"/>
</dbReference>
<dbReference type="InterPro" id="IPR038269">
    <property type="entry name" value="SCAN_sf"/>
</dbReference>
<dbReference type="AlphaFoldDB" id="A0A8C8UKC3"/>
<feature type="domain" description="C2H2-type" evidence="12">
    <location>
        <begin position="305"/>
        <end position="332"/>
    </location>
</feature>
<dbReference type="SUPFAM" id="SSF57667">
    <property type="entry name" value="beta-beta-alpha zinc fingers"/>
    <property type="match status" value="2"/>
</dbReference>
<comment type="subcellular location">
    <subcellularLocation>
        <location evidence="10">Nucleus</location>
    </subcellularLocation>
</comment>
<reference evidence="14 15" key="1">
    <citation type="submission" date="2018-10" db="EMBL/GenBank/DDBJ databases">
        <title>Improved assembly of the deer mouse Peromyscus maniculatus genome.</title>
        <authorList>
            <person name="Lassance J.-M."/>
            <person name="Hoekstra H.E."/>
        </authorList>
    </citation>
    <scope>NUCLEOTIDE SEQUENCE [LARGE SCALE GENOMIC DNA]</scope>
</reference>
<feature type="compositionally biased region" description="Polar residues" evidence="11">
    <location>
        <begin position="193"/>
        <end position="212"/>
    </location>
</feature>
<evidence type="ECO:0000313" key="15">
    <source>
        <dbReference type="Proteomes" id="UP000694547"/>
    </source>
</evidence>
<evidence type="ECO:0008006" key="16">
    <source>
        <dbReference type="Google" id="ProtNLM"/>
    </source>
</evidence>
<accession>A0A8C8UKC3</accession>
<dbReference type="GO" id="GO:0008270">
    <property type="term" value="F:zinc ion binding"/>
    <property type="evidence" value="ECO:0007669"/>
    <property type="project" value="UniProtKB-KW"/>
</dbReference>
<dbReference type="Proteomes" id="UP000694547">
    <property type="component" value="Chromosome 1"/>
</dbReference>
<dbReference type="Pfam" id="PF02023">
    <property type="entry name" value="SCAN"/>
    <property type="match status" value="1"/>
</dbReference>
<dbReference type="SUPFAM" id="SSF47353">
    <property type="entry name" value="Retrovirus capsid dimerization domain-like"/>
    <property type="match status" value="1"/>
</dbReference>
<evidence type="ECO:0000256" key="9">
    <source>
        <dbReference type="PROSITE-ProRule" id="PRU00042"/>
    </source>
</evidence>
<dbReference type="SMART" id="SM00355">
    <property type="entry name" value="ZnF_C2H2"/>
    <property type="match status" value="3"/>
</dbReference>
<keyword evidence="6" id="KW-0238">DNA-binding</keyword>
<dbReference type="PANTHER" id="PTHR23226:SF88">
    <property type="entry name" value="ZINC FINGER AND SCAN DOMAIN-CONTAINING PROTEIN 4"/>
    <property type="match status" value="1"/>
</dbReference>
<keyword evidence="7" id="KW-0804">Transcription</keyword>
<evidence type="ECO:0000256" key="8">
    <source>
        <dbReference type="ARBA" id="ARBA00023242"/>
    </source>
</evidence>
<feature type="compositionally biased region" description="Polar residues" evidence="11">
    <location>
        <begin position="237"/>
        <end position="250"/>
    </location>
</feature>
<evidence type="ECO:0000259" key="13">
    <source>
        <dbReference type="PROSITE" id="PS50804"/>
    </source>
</evidence>
<evidence type="ECO:0000259" key="12">
    <source>
        <dbReference type="PROSITE" id="PS50157"/>
    </source>
</evidence>
<dbReference type="GO" id="GO:0005634">
    <property type="term" value="C:nucleus"/>
    <property type="evidence" value="ECO:0007669"/>
    <property type="project" value="UniProtKB-SubCell"/>
</dbReference>
<evidence type="ECO:0000256" key="6">
    <source>
        <dbReference type="ARBA" id="ARBA00023125"/>
    </source>
</evidence>
<dbReference type="InterPro" id="IPR013087">
    <property type="entry name" value="Znf_C2H2_type"/>
</dbReference>
<dbReference type="PROSITE" id="PS50804">
    <property type="entry name" value="SCAN_BOX"/>
    <property type="match status" value="1"/>
</dbReference>
<dbReference type="FunFam" id="3.30.160.60:FF:001485">
    <property type="entry name" value="Krueppel-related zinc finger protein"/>
    <property type="match status" value="1"/>
</dbReference>
<sequence>MASQHTDSFKPQLPENNPLLGCMAFIPTHVSPVQSEEGISNSPIAQPNFPGNDSVSLAKQELQALWEMFTSWLQPEKHSKEQMISQLVLKDFLITGKCKDKFAFKKKWESSDRNMRRFMEGLTDECLKPPVMVHIAMQGQEAHFSETMSLKEAIKLLKEPQSPRSSTHENARTPFPVSQDMLLKTGHEDNEDGQNNTWSNRDINGGDSSPRNQIDSLIIIKKEQFAEPKNRRVSYKNPHNYSRTSQVTSRYQEESQKGTPPKHVPMELQPEIISSLEQTEHFRLHDANSTFESQQDRLHRNPKTYKCEECQRIFKYPCRLSAHQKIHKKKRSFFCPRCHKGFPTLSDLRVHEVIHRQSKPFQCSTCGRSFSSQTKLQTHERIHTGQKPCTGSVCNCSFGQSSTYHRQWSSCHRSD</sequence>
<dbReference type="Pfam" id="PF00096">
    <property type="entry name" value="zf-C2H2"/>
    <property type="match status" value="3"/>
</dbReference>
<evidence type="ECO:0000256" key="7">
    <source>
        <dbReference type="ARBA" id="ARBA00023163"/>
    </source>
</evidence>
<evidence type="ECO:0000256" key="10">
    <source>
        <dbReference type="PROSITE-ProRule" id="PRU00187"/>
    </source>
</evidence>
<dbReference type="PANTHER" id="PTHR23226">
    <property type="entry name" value="ZINC FINGER AND SCAN DOMAIN-CONTAINING"/>
    <property type="match status" value="1"/>
</dbReference>
<evidence type="ECO:0000256" key="11">
    <source>
        <dbReference type="SAM" id="MobiDB-lite"/>
    </source>
</evidence>
<dbReference type="InterPro" id="IPR036236">
    <property type="entry name" value="Znf_C2H2_sf"/>
</dbReference>
<dbReference type="PROSITE" id="PS00028">
    <property type="entry name" value="ZINC_FINGER_C2H2_1"/>
    <property type="match status" value="3"/>
</dbReference>
<dbReference type="Gene3D" id="1.10.4020.10">
    <property type="entry name" value="DNA breaking-rejoining enzymes"/>
    <property type="match status" value="1"/>
</dbReference>
<dbReference type="FunFam" id="1.10.4020.10:FF:000004">
    <property type="entry name" value="Zinc finger and SCAN domain containing 4"/>
    <property type="match status" value="1"/>
</dbReference>
<dbReference type="PROSITE" id="PS50157">
    <property type="entry name" value="ZINC_FINGER_C2H2_2"/>
    <property type="match status" value="3"/>
</dbReference>
<evidence type="ECO:0000256" key="2">
    <source>
        <dbReference type="ARBA" id="ARBA00022737"/>
    </source>
</evidence>
<reference evidence="14" key="3">
    <citation type="submission" date="2025-09" db="UniProtKB">
        <authorList>
            <consortium name="Ensembl"/>
        </authorList>
    </citation>
    <scope>IDENTIFICATION</scope>
</reference>
<keyword evidence="2" id="KW-0677">Repeat</keyword>
<feature type="domain" description="C2H2-type" evidence="12">
    <location>
        <begin position="333"/>
        <end position="360"/>
    </location>
</feature>
<evidence type="ECO:0000256" key="1">
    <source>
        <dbReference type="ARBA" id="ARBA00022723"/>
    </source>
</evidence>
<dbReference type="Ensembl" id="ENSPEMT00000036135.1">
    <property type="protein sequence ID" value="ENSPEMP00000032616.1"/>
    <property type="gene ID" value="ENSPEMG00000026552.1"/>
</dbReference>
<dbReference type="InterPro" id="IPR003309">
    <property type="entry name" value="SCAN_dom"/>
</dbReference>
<evidence type="ECO:0000256" key="4">
    <source>
        <dbReference type="ARBA" id="ARBA00022833"/>
    </source>
</evidence>
<proteinExistence type="predicted"/>
<keyword evidence="3 9" id="KW-0863">Zinc-finger</keyword>
<evidence type="ECO:0000256" key="5">
    <source>
        <dbReference type="ARBA" id="ARBA00023015"/>
    </source>
</evidence>
<evidence type="ECO:0000313" key="14">
    <source>
        <dbReference type="Ensembl" id="ENSPEMP00000032616.1"/>
    </source>
</evidence>
<keyword evidence="8 10" id="KW-0539">Nucleus</keyword>